<dbReference type="Pfam" id="PF00373">
    <property type="entry name" value="FERM_M"/>
    <property type="match status" value="1"/>
</dbReference>
<dbReference type="EMBL" id="JAPFFF010000015">
    <property type="protein sequence ID" value="KAK8866473.1"/>
    <property type="molecule type" value="Genomic_DNA"/>
</dbReference>
<sequence length="1600" mass="186210">MERVALKTATANYFDENNEKKRKKPFLYKRTDLGRQILEEAKKNLQITDTKKYKILLKMEKGVYNFVDLDKPLNSMRIIDNTSLIVVKEEEAIKIVLNESFSRTILVDVTLLIHDIMKPISERLHYKCQYNQYSIWAYDKSRKLVPLNSNLSIAEQTQDYRSLIFRRRYYLVFAPDFAEFEEARHIYRDMKQQYLEGLTYAELDQAVKLAYFMMYADFETQEDTEEYVQKISTDSDFKFKSLIPQNHGKFHSDKFKKKFLSTFKANPPLGQFQAMDKFIRESRTLKNFGDERYKGILANQADGIKCHLYVGPHGIQIMDQSESKELEKIHILKIKSFKQKKRMINIKFKDDKNNDKSVSLSLSKVDFITTMLNDSISFIQSYYNSELENQMKRSIGVSDEIQLASGQYSTLVEAEEAIELFKTEMFKLDDILYTDFGLTLINDSEEVKIDDYTKLNEMEELKEFSTKLNDILLKNLPNVSLQYIIGKSTKKRLEAFLAEIKEMRGSSHQIKYKEILFILSATIHYLKSIEVSFPDFKLGPLLKGPLSYLNSLINASNARFEKRKTQDISDLVSVFVEEFNKIIVEFPNIEKQVEKVISSFPQLNQANETTISKILPKGQITVILLLDSINNFIELTFSKKNEMFIGDISSYQKVLSNAYDYYPKIYQFADDLANKRLTEKSDINDRFNNILSIFDSIDPFIVEVTKSKKLNDNVKNEFKSSFSQIVRLFDILKTCSIGQGEFNESKLFTGSHSKLSQTINCLPDLKKTLKSLTSEKLDSSIKEKVTHLTEYIDKNEEQLKSFYQQLEKNPSDAVTRYKASQIVQQINTDVHAISESVSKTNSDLNPFSKIIESSLRSISPENCSLRRVDVCIKSFMEIIDAINEKQINDSWVEPLKTQLNEMRDLYQKLVNSPTDGSVLARLHNYMIILLQYAKNIQENLILSNHRTVPLIIEFSIPNILRAIEDPLITDEYERCEHLIAFSQMQFDLRQLINFCLTLVSRPNISSQKSIVDELTKNLNVLQTIYIEYSSRRSDLLSNPYTYPLILPILNMLNHVKMTEANMIDVVRKIDDINMNYALKKCLCQSMVSALSFIDIANKMKLRPYRKLFTVQEITDYRLNIINLVAFIKECALNEKGNNLKLLEKESKQYMKFMVFIQKELKQPTHNFEFIVMDINKFLNGIYARCNFPSFTSKRDGVQKVDLLQKQNDKIIMGQKPTPTLLEKLINEMIDNMNSFNNKIIPKKGSFSSNIQEIVTTWGNEFKALIPKVKPFLSNDKKNQIDFEQIRVIRKILLDHFRKCPKLRTNVCSKDIDNDSLNQMLNTYLSFDDCVNLTRQFPEMCTIQLKFETLEESLATEIQELGEVILEQFQTMSTIFTNQLIPHRLVQKSSRLVEFTTQLSLFFTNNSSLLNDHKNNIEQFIEQFCRDTQLTLPVINKNVQLLSPILSTDSLLVSCDALQYNVSKVISQFDKHQFTNQTASEFIKDIVPNMLSIRDQYKELSKNQLISTDKEFITYLNEASNLISLMEKELVNIKPSQLQQHCDKIYDYLSENIPINENQLDESDLYNQSVTMYNHLMNYTSLKQKRIYITSPLIVKQQIIP</sequence>
<protein>
    <recommendedName>
        <fullName evidence="1">FERM domain-containing protein</fullName>
    </recommendedName>
</protein>
<dbReference type="CDD" id="cd14473">
    <property type="entry name" value="FERM_B-lobe"/>
    <property type="match status" value="1"/>
</dbReference>
<dbReference type="PROSITE" id="PS50057">
    <property type="entry name" value="FERM_3"/>
    <property type="match status" value="1"/>
</dbReference>
<dbReference type="Proteomes" id="UP001470230">
    <property type="component" value="Unassembled WGS sequence"/>
</dbReference>
<comment type="caution">
    <text evidence="2">The sequence shown here is derived from an EMBL/GenBank/DDBJ whole genome shotgun (WGS) entry which is preliminary data.</text>
</comment>
<accession>A0ABR2INA9</accession>
<gene>
    <name evidence="2" type="ORF">M9Y10_009436</name>
</gene>
<reference evidence="2 3" key="1">
    <citation type="submission" date="2024-04" db="EMBL/GenBank/DDBJ databases">
        <title>Tritrichomonas musculus Genome.</title>
        <authorList>
            <person name="Alves-Ferreira E."/>
            <person name="Grigg M."/>
            <person name="Lorenzi H."/>
            <person name="Galac M."/>
        </authorList>
    </citation>
    <scope>NUCLEOTIDE SEQUENCE [LARGE SCALE GENOMIC DNA]</scope>
    <source>
        <strain evidence="2 3">EAF2021</strain>
    </source>
</reference>
<dbReference type="InterPro" id="IPR035963">
    <property type="entry name" value="FERM_2"/>
</dbReference>
<organism evidence="2 3">
    <name type="scientific">Tritrichomonas musculus</name>
    <dbReference type="NCBI Taxonomy" id="1915356"/>
    <lineage>
        <taxon>Eukaryota</taxon>
        <taxon>Metamonada</taxon>
        <taxon>Parabasalia</taxon>
        <taxon>Tritrichomonadida</taxon>
        <taxon>Tritrichomonadidae</taxon>
        <taxon>Tritrichomonas</taxon>
    </lineage>
</organism>
<dbReference type="InterPro" id="IPR019749">
    <property type="entry name" value="Band_41_domain"/>
</dbReference>
<dbReference type="SUPFAM" id="SSF47031">
    <property type="entry name" value="Second domain of FERM"/>
    <property type="match status" value="1"/>
</dbReference>
<evidence type="ECO:0000313" key="2">
    <source>
        <dbReference type="EMBL" id="KAK8866473.1"/>
    </source>
</evidence>
<dbReference type="InterPro" id="IPR000299">
    <property type="entry name" value="FERM_domain"/>
</dbReference>
<name>A0ABR2INA9_9EUKA</name>
<proteinExistence type="predicted"/>
<dbReference type="SMART" id="SM00295">
    <property type="entry name" value="B41"/>
    <property type="match status" value="1"/>
</dbReference>
<evidence type="ECO:0000313" key="3">
    <source>
        <dbReference type="Proteomes" id="UP001470230"/>
    </source>
</evidence>
<dbReference type="InterPro" id="IPR019748">
    <property type="entry name" value="FERM_central"/>
</dbReference>
<evidence type="ECO:0000259" key="1">
    <source>
        <dbReference type="PROSITE" id="PS50057"/>
    </source>
</evidence>
<feature type="domain" description="FERM" evidence="1">
    <location>
        <begin position="91"/>
        <end position="390"/>
    </location>
</feature>
<keyword evidence="3" id="KW-1185">Reference proteome</keyword>